<dbReference type="EMBL" id="JAVDVX010000001">
    <property type="protein sequence ID" value="MDR7088551.1"/>
    <property type="molecule type" value="Genomic_DNA"/>
</dbReference>
<keyword evidence="2" id="KW-1185">Reference proteome</keyword>
<comment type="caution">
    <text evidence="1">The sequence shown here is derived from an EMBL/GenBank/DDBJ whole genome shotgun (WGS) entry which is preliminary data.</text>
</comment>
<accession>A0ABU1UTP7</accession>
<evidence type="ECO:0000313" key="2">
    <source>
        <dbReference type="Proteomes" id="UP001253595"/>
    </source>
</evidence>
<sequence>MEKAPNWCLFYLHYRADDSYTAAKEHSDKLFLMFMRF</sequence>
<evidence type="ECO:0000313" key="1">
    <source>
        <dbReference type="EMBL" id="MDR7088551.1"/>
    </source>
</evidence>
<name>A0ABU1UTP7_9GAMM</name>
<reference evidence="1 2" key="1">
    <citation type="submission" date="2023-07" db="EMBL/GenBank/DDBJ databases">
        <title>Sorghum-associated microbial communities from plants grown in Nebraska, USA.</title>
        <authorList>
            <person name="Schachtman D."/>
        </authorList>
    </citation>
    <scope>NUCLEOTIDE SEQUENCE [LARGE SCALE GENOMIC DNA]</scope>
    <source>
        <strain evidence="1 2">BE190</strain>
    </source>
</reference>
<organism evidence="1 2">
    <name type="scientific">Cellvibrio fibrivorans</name>
    <dbReference type="NCBI Taxonomy" id="126350"/>
    <lineage>
        <taxon>Bacteria</taxon>
        <taxon>Pseudomonadati</taxon>
        <taxon>Pseudomonadota</taxon>
        <taxon>Gammaproteobacteria</taxon>
        <taxon>Cellvibrionales</taxon>
        <taxon>Cellvibrionaceae</taxon>
        <taxon>Cellvibrio</taxon>
    </lineage>
</organism>
<dbReference type="Proteomes" id="UP001253595">
    <property type="component" value="Unassembled WGS sequence"/>
</dbReference>
<protein>
    <submittedName>
        <fullName evidence="1">Uncharacterized protein</fullName>
    </submittedName>
</protein>
<gene>
    <name evidence="1" type="ORF">J2X05_000554</name>
</gene>
<proteinExistence type="predicted"/>